<evidence type="ECO:0000256" key="1">
    <source>
        <dbReference type="ARBA" id="ARBA00004651"/>
    </source>
</evidence>
<accession>A0A4U7AVX8</accession>
<dbReference type="PANTHER" id="PTHR46494">
    <property type="entry name" value="CORA FAMILY METAL ION TRANSPORTER (EUROFUNG)"/>
    <property type="match status" value="1"/>
</dbReference>
<keyword evidence="3" id="KW-1133">Transmembrane helix</keyword>
<evidence type="ECO:0000256" key="2">
    <source>
        <dbReference type="SAM" id="MobiDB-lite"/>
    </source>
</evidence>
<protein>
    <submittedName>
        <fullName evidence="4">Uncharacterized protein</fullName>
    </submittedName>
</protein>
<evidence type="ECO:0000256" key="3">
    <source>
        <dbReference type="SAM" id="Phobius"/>
    </source>
</evidence>
<dbReference type="Proteomes" id="UP000308133">
    <property type="component" value="Unassembled WGS sequence"/>
</dbReference>
<reference evidence="4 5" key="1">
    <citation type="submission" date="2018-02" db="EMBL/GenBank/DDBJ databases">
        <title>Draft genome sequences of Elsinoe sp., causing black scab on jojoba.</title>
        <authorList>
            <person name="Stodart B."/>
            <person name="Jeffress S."/>
            <person name="Ash G."/>
            <person name="Arun Chinnappa K."/>
        </authorList>
    </citation>
    <scope>NUCLEOTIDE SEQUENCE [LARGE SCALE GENOMIC DNA]</scope>
    <source>
        <strain evidence="4 5">Hillstone_2</strain>
    </source>
</reference>
<name>A0A4U7AVX8_9PEZI</name>
<keyword evidence="3" id="KW-0472">Membrane</keyword>
<dbReference type="PANTHER" id="PTHR46494:SF1">
    <property type="entry name" value="CORA FAMILY METAL ION TRANSPORTER (EUROFUNG)"/>
    <property type="match status" value="1"/>
</dbReference>
<dbReference type="GO" id="GO:0015095">
    <property type="term" value="F:magnesium ion transmembrane transporter activity"/>
    <property type="evidence" value="ECO:0007669"/>
    <property type="project" value="TreeGrafter"/>
</dbReference>
<proteinExistence type="predicted"/>
<sequence length="576" mass="64976">MAVPRAPRADSALSFEYNAFYDKCSPSECSEGRFNSIDEAEGLHHAVENITSCINRNFVVDFSDRHACAGFDLTIDTILELIKTGGWPGEASTRWIDISFPIKQKQLLNKLAQHYDFSPKLLAMMCSEPPQERTIPASSQSGDQRLISSDASRGSADIEKGQSVSDISSMSSNNPARSGNLYELLDEVWHYTSVDQGSNYLCLGYNSIYSTGTTPIPYSQLGLQSSSPLPRCVRVWRWLILCNDRTVITINEDLFPHMTGSPSLREKAVLLRTKQNIINVFRSLSLAEDTSSSPMTLLPIRKRFTHEDKAVSERSREAPGLLFYYLFDNWYNSYSLITRRDSRYNKELQDIRTEMFESPQLGQIDRLDQVGNELGVLKRHYKSYIRIIDRITESSVMLDGNTIGSSQITTRMVDESWDAGHHHTFPASRAEPASLLGVNPGAAAQIRFERLKDMISLYALSEVKDYLAKKDNLVQMNFQLIAIKESRDVERLTRVSLFIAKATMLFLPVSLMTSYFGTNLDGQDFTIVSYWATFGGIFLVSFVALIGFGILSGTMESWPIVPPMRSLIRKVRRNRG</sequence>
<dbReference type="GO" id="GO:0005886">
    <property type="term" value="C:plasma membrane"/>
    <property type="evidence" value="ECO:0007669"/>
    <property type="project" value="UniProtKB-SubCell"/>
</dbReference>
<feature type="compositionally biased region" description="Low complexity" evidence="2">
    <location>
        <begin position="163"/>
        <end position="172"/>
    </location>
</feature>
<dbReference type="GO" id="GO:0050897">
    <property type="term" value="F:cobalt ion binding"/>
    <property type="evidence" value="ECO:0007669"/>
    <property type="project" value="TreeGrafter"/>
</dbReference>
<evidence type="ECO:0000313" key="5">
    <source>
        <dbReference type="Proteomes" id="UP000308133"/>
    </source>
</evidence>
<feature type="compositionally biased region" description="Polar residues" evidence="2">
    <location>
        <begin position="136"/>
        <end position="152"/>
    </location>
</feature>
<feature type="region of interest" description="Disordered" evidence="2">
    <location>
        <begin position="129"/>
        <end position="174"/>
    </location>
</feature>
<dbReference type="InterPro" id="IPR045861">
    <property type="entry name" value="CorA_cytoplasmic_dom"/>
</dbReference>
<dbReference type="GO" id="GO:0000287">
    <property type="term" value="F:magnesium ion binding"/>
    <property type="evidence" value="ECO:0007669"/>
    <property type="project" value="TreeGrafter"/>
</dbReference>
<comment type="caution">
    <text evidence="4">The sequence shown here is derived from an EMBL/GenBank/DDBJ whole genome shotgun (WGS) entry which is preliminary data.</text>
</comment>
<keyword evidence="3" id="KW-0812">Transmembrane</keyword>
<organism evidence="4 5">
    <name type="scientific">Elsinoe australis</name>
    <dbReference type="NCBI Taxonomy" id="40998"/>
    <lineage>
        <taxon>Eukaryota</taxon>
        <taxon>Fungi</taxon>
        <taxon>Dikarya</taxon>
        <taxon>Ascomycota</taxon>
        <taxon>Pezizomycotina</taxon>
        <taxon>Dothideomycetes</taxon>
        <taxon>Dothideomycetidae</taxon>
        <taxon>Myriangiales</taxon>
        <taxon>Elsinoaceae</taxon>
        <taxon>Elsinoe</taxon>
    </lineage>
</organism>
<feature type="transmembrane region" description="Helical" evidence="3">
    <location>
        <begin position="528"/>
        <end position="551"/>
    </location>
</feature>
<dbReference type="EMBL" id="PTQR01000067">
    <property type="protein sequence ID" value="TKX22319.1"/>
    <property type="molecule type" value="Genomic_DNA"/>
</dbReference>
<dbReference type="Gene3D" id="1.20.58.340">
    <property type="entry name" value="Magnesium transport protein CorA, transmembrane region"/>
    <property type="match status" value="1"/>
</dbReference>
<gene>
    <name evidence="4" type="ORF">C1H76_5427</name>
</gene>
<evidence type="ECO:0000313" key="4">
    <source>
        <dbReference type="EMBL" id="TKX22319.1"/>
    </source>
</evidence>
<dbReference type="AlphaFoldDB" id="A0A4U7AVX8"/>
<dbReference type="GO" id="GO:0015087">
    <property type="term" value="F:cobalt ion transmembrane transporter activity"/>
    <property type="evidence" value="ECO:0007669"/>
    <property type="project" value="TreeGrafter"/>
</dbReference>
<comment type="subcellular location">
    <subcellularLocation>
        <location evidence="1">Cell membrane</location>
        <topology evidence="1">Multi-pass membrane protein</topology>
    </subcellularLocation>
</comment>
<dbReference type="SUPFAM" id="SSF143865">
    <property type="entry name" value="CorA soluble domain-like"/>
    <property type="match status" value="1"/>
</dbReference>
<feature type="transmembrane region" description="Helical" evidence="3">
    <location>
        <begin position="495"/>
        <end position="516"/>
    </location>
</feature>